<name>A0AAV4MMV6_9ARAC</name>
<organism evidence="1 2">
    <name type="scientific">Caerostris darwini</name>
    <dbReference type="NCBI Taxonomy" id="1538125"/>
    <lineage>
        <taxon>Eukaryota</taxon>
        <taxon>Metazoa</taxon>
        <taxon>Ecdysozoa</taxon>
        <taxon>Arthropoda</taxon>
        <taxon>Chelicerata</taxon>
        <taxon>Arachnida</taxon>
        <taxon>Araneae</taxon>
        <taxon>Araneomorphae</taxon>
        <taxon>Entelegynae</taxon>
        <taxon>Araneoidea</taxon>
        <taxon>Araneidae</taxon>
        <taxon>Caerostris</taxon>
    </lineage>
</organism>
<protein>
    <submittedName>
        <fullName evidence="1">Uncharacterized protein</fullName>
    </submittedName>
</protein>
<sequence length="173" mass="19498">MNGLLSTHLLYCSQVATEAVLATLSLRQRHHPIACHGLSQPHLLPKMHHVLSLGNNWRKNPIFINPQPRIYKRNKTSTPNRRRKQNNTKLSDEWSFVYSSPVLQPGGDGGGFGDVIASPKIPPNCLSCFISTPSPSQNASHFALLSLGNNWRKRNSQDKILMMGDGLYWMDKW</sequence>
<dbReference type="Proteomes" id="UP001054837">
    <property type="component" value="Unassembled WGS sequence"/>
</dbReference>
<evidence type="ECO:0000313" key="1">
    <source>
        <dbReference type="EMBL" id="GIX72867.1"/>
    </source>
</evidence>
<evidence type="ECO:0000313" key="2">
    <source>
        <dbReference type="Proteomes" id="UP001054837"/>
    </source>
</evidence>
<accession>A0AAV4MMV6</accession>
<proteinExistence type="predicted"/>
<dbReference type="AlphaFoldDB" id="A0AAV4MMV6"/>
<reference evidence="1 2" key="1">
    <citation type="submission" date="2021-06" db="EMBL/GenBank/DDBJ databases">
        <title>Caerostris darwini draft genome.</title>
        <authorList>
            <person name="Kono N."/>
            <person name="Arakawa K."/>
        </authorList>
    </citation>
    <scope>NUCLEOTIDE SEQUENCE [LARGE SCALE GENOMIC DNA]</scope>
</reference>
<gene>
    <name evidence="1" type="ORF">CDAR_72481</name>
</gene>
<dbReference type="EMBL" id="BPLQ01000562">
    <property type="protein sequence ID" value="GIX72867.1"/>
    <property type="molecule type" value="Genomic_DNA"/>
</dbReference>
<comment type="caution">
    <text evidence="1">The sequence shown here is derived from an EMBL/GenBank/DDBJ whole genome shotgun (WGS) entry which is preliminary data.</text>
</comment>
<keyword evidence="2" id="KW-1185">Reference proteome</keyword>